<dbReference type="PANTHER" id="PTHR43333">
    <property type="entry name" value="2-HACID_DH_C DOMAIN-CONTAINING PROTEIN"/>
    <property type="match status" value="1"/>
</dbReference>
<organism evidence="4 5">
    <name type="scientific">Pseudohaliea rubra DSM 19751</name>
    <dbReference type="NCBI Taxonomy" id="1265313"/>
    <lineage>
        <taxon>Bacteria</taxon>
        <taxon>Pseudomonadati</taxon>
        <taxon>Pseudomonadota</taxon>
        <taxon>Gammaproteobacteria</taxon>
        <taxon>Cellvibrionales</taxon>
        <taxon>Halieaceae</taxon>
        <taxon>Pseudohaliea</taxon>
    </lineage>
</organism>
<evidence type="ECO:0000313" key="5">
    <source>
        <dbReference type="Proteomes" id="UP000029640"/>
    </source>
</evidence>
<comment type="caution">
    <text evidence="4">The sequence shown here is derived from an EMBL/GenBank/DDBJ whole genome shotgun (WGS) entry which is preliminary data.</text>
</comment>
<dbReference type="SUPFAM" id="SSF51735">
    <property type="entry name" value="NAD(P)-binding Rossmann-fold domains"/>
    <property type="match status" value="1"/>
</dbReference>
<dbReference type="AlphaFoldDB" id="A0A095VUN3"/>
<dbReference type="CDD" id="cd05300">
    <property type="entry name" value="2-Hacid_dh_1"/>
    <property type="match status" value="1"/>
</dbReference>
<dbReference type="OrthoDB" id="9787219at2"/>
<gene>
    <name evidence="4" type="ORF">HRUBRA_00262</name>
</gene>
<keyword evidence="2" id="KW-0520">NAD</keyword>
<dbReference type="RefSeq" id="WP_035514287.1">
    <property type="nucleotide sequence ID" value="NZ_KN234748.1"/>
</dbReference>
<dbReference type="EC" id="1.1.1.95" evidence="4"/>
<dbReference type="EMBL" id="AUVB01000012">
    <property type="protein sequence ID" value="KGE05060.1"/>
    <property type="molecule type" value="Genomic_DNA"/>
</dbReference>
<dbReference type="eggNOG" id="COG0111">
    <property type="taxonomic scope" value="Bacteria"/>
</dbReference>
<dbReference type="InterPro" id="IPR006140">
    <property type="entry name" value="D-isomer_DH_NAD-bd"/>
</dbReference>
<dbReference type="HOGENOM" id="CLU_019796_1_0_6"/>
<dbReference type="Pfam" id="PF02826">
    <property type="entry name" value="2-Hacid_dh_C"/>
    <property type="match status" value="1"/>
</dbReference>
<dbReference type="STRING" id="1265313.HRUBRA_00262"/>
<sequence length="313" mass="32957">MSSGGGEALLLLADDADALARRLAERLPPELALISCSDADSARRRGTGATLALASPALLAEVLDDLPALRWAQSTWAGVRPLVDHPRRDYTLTGVRGIFGQAMSEWVLGWLLAIERGILRRSRAAHWEGCPDGTVAGKRLGILGTGAIGCAVARRAAVLGMACRGLNRDGNPVEAFAETFALADLRRFAAGCDYLLALLPDTPASTGLVDDGLLGALPRGAVFLNGGRGSTVQTDAVVAALHAGQLRAAVLDVFPKEPLEDDDPLWAVDNLYITSHTAAPTDPGAIVELFLANLARYRKGIGLSDVVDFSRGY</sequence>
<dbReference type="GO" id="GO:0004617">
    <property type="term" value="F:phosphoglycerate dehydrogenase activity"/>
    <property type="evidence" value="ECO:0007669"/>
    <property type="project" value="UniProtKB-EC"/>
</dbReference>
<dbReference type="PANTHER" id="PTHR43333:SF1">
    <property type="entry name" value="D-ISOMER SPECIFIC 2-HYDROXYACID DEHYDROGENASE NAD-BINDING DOMAIN-CONTAINING PROTEIN"/>
    <property type="match status" value="1"/>
</dbReference>
<evidence type="ECO:0000256" key="2">
    <source>
        <dbReference type="ARBA" id="ARBA00023027"/>
    </source>
</evidence>
<dbReference type="Proteomes" id="UP000029640">
    <property type="component" value="Unassembled WGS sequence"/>
</dbReference>
<protein>
    <submittedName>
        <fullName evidence="4">D-3-phosphoglycerate dehydrogenase</fullName>
        <ecNumber evidence="4">1.1.1.95</ecNumber>
    </submittedName>
</protein>
<evidence type="ECO:0000313" key="4">
    <source>
        <dbReference type="EMBL" id="KGE05060.1"/>
    </source>
</evidence>
<dbReference type="InterPro" id="IPR036291">
    <property type="entry name" value="NAD(P)-bd_dom_sf"/>
</dbReference>
<proteinExistence type="predicted"/>
<dbReference type="GO" id="GO:0051287">
    <property type="term" value="F:NAD binding"/>
    <property type="evidence" value="ECO:0007669"/>
    <property type="project" value="InterPro"/>
</dbReference>
<keyword evidence="5" id="KW-1185">Reference proteome</keyword>
<keyword evidence="1 4" id="KW-0560">Oxidoreductase</keyword>
<accession>A0A095VUN3</accession>
<evidence type="ECO:0000259" key="3">
    <source>
        <dbReference type="Pfam" id="PF02826"/>
    </source>
</evidence>
<name>A0A095VUN3_9GAMM</name>
<feature type="domain" description="D-isomer specific 2-hydroxyacid dehydrogenase NAD-binding" evidence="3">
    <location>
        <begin position="120"/>
        <end position="278"/>
    </location>
</feature>
<dbReference type="Gene3D" id="3.40.50.720">
    <property type="entry name" value="NAD(P)-binding Rossmann-like Domain"/>
    <property type="match status" value="2"/>
</dbReference>
<evidence type="ECO:0000256" key="1">
    <source>
        <dbReference type="ARBA" id="ARBA00023002"/>
    </source>
</evidence>
<reference evidence="4 5" key="1">
    <citation type="journal article" date="2014" name="Genome Announc.">
        <title>Genome Sequence of Gammaproteobacterial Pseudohaliea rubra Type Strain DSM 19751, Isolated from Coastal Seawater of the Mediterranean Sea.</title>
        <authorList>
            <person name="Spring S."/>
            <person name="Fiebig A."/>
            <person name="Riedel T."/>
            <person name="Goker M."/>
            <person name="Klenk H.P."/>
        </authorList>
    </citation>
    <scope>NUCLEOTIDE SEQUENCE [LARGE SCALE GENOMIC DNA]</scope>
    <source>
        <strain evidence="4 5">DSM 19751</strain>
    </source>
</reference>